<feature type="region of interest" description="Disordered" evidence="1">
    <location>
        <begin position="167"/>
        <end position="195"/>
    </location>
</feature>
<accession>A0AAN6Z9I7</accession>
<proteinExistence type="predicted"/>
<gene>
    <name evidence="2" type="ORF">BT67DRAFT_241259</name>
</gene>
<protein>
    <submittedName>
        <fullName evidence="2">Uncharacterized protein</fullName>
    </submittedName>
</protein>
<feature type="compositionally biased region" description="Polar residues" evidence="1">
    <location>
        <begin position="177"/>
        <end position="195"/>
    </location>
</feature>
<dbReference type="Proteomes" id="UP001304895">
    <property type="component" value="Unassembled WGS sequence"/>
</dbReference>
<dbReference type="AlphaFoldDB" id="A0AAN6Z9I7"/>
<evidence type="ECO:0000313" key="3">
    <source>
        <dbReference type="Proteomes" id="UP001304895"/>
    </source>
</evidence>
<evidence type="ECO:0000256" key="1">
    <source>
        <dbReference type="SAM" id="MobiDB-lite"/>
    </source>
</evidence>
<comment type="caution">
    <text evidence="2">The sequence shown here is derived from an EMBL/GenBank/DDBJ whole genome shotgun (WGS) entry which is preliminary data.</text>
</comment>
<evidence type="ECO:0000313" key="2">
    <source>
        <dbReference type="EMBL" id="KAK4130102.1"/>
    </source>
</evidence>
<dbReference type="EMBL" id="MU853442">
    <property type="protein sequence ID" value="KAK4130102.1"/>
    <property type="molecule type" value="Genomic_DNA"/>
</dbReference>
<sequence length="219" mass="24486">MGKTLATSRSPRWLHSGTDASGRTDIPWGFLVNRQWRNRLAWLAKHSMAVGQWPSSNTSPRNRTLVSINTTAAIEGALSGAVGMRTQYLHQARFCSFFSRQVGPDPLRHRTDRALPISSKCHEHTRCNGFSIRDIREDAPVRRATCFSADRSTATAATAAPQSWCSCRSSHWPAHPTSRNRPTTQLGRRYTEGQSLSESFIRPRCSFRTALSNKLSNST</sequence>
<keyword evidence="3" id="KW-1185">Reference proteome</keyword>
<reference evidence="2" key="1">
    <citation type="journal article" date="2023" name="Mol. Phylogenet. Evol.">
        <title>Genome-scale phylogeny and comparative genomics of the fungal order Sordariales.</title>
        <authorList>
            <person name="Hensen N."/>
            <person name="Bonometti L."/>
            <person name="Westerberg I."/>
            <person name="Brannstrom I.O."/>
            <person name="Guillou S."/>
            <person name="Cros-Aarteil S."/>
            <person name="Calhoun S."/>
            <person name="Haridas S."/>
            <person name="Kuo A."/>
            <person name="Mondo S."/>
            <person name="Pangilinan J."/>
            <person name="Riley R."/>
            <person name="LaButti K."/>
            <person name="Andreopoulos B."/>
            <person name="Lipzen A."/>
            <person name="Chen C."/>
            <person name="Yan M."/>
            <person name="Daum C."/>
            <person name="Ng V."/>
            <person name="Clum A."/>
            <person name="Steindorff A."/>
            <person name="Ohm R.A."/>
            <person name="Martin F."/>
            <person name="Silar P."/>
            <person name="Natvig D.O."/>
            <person name="Lalanne C."/>
            <person name="Gautier V."/>
            <person name="Ament-Velasquez S.L."/>
            <person name="Kruys A."/>
            <person name="Hutchinson M.I."/>
            <person name="Powell A.J."/>
            <person name="Barry K."/>
            <person name="Miller A.N."/>
            <person name="Grigoriev I.V."/>
            <person name="Debuchy R."/>
            <person name="Gladieux P."/>
            <person name="Hiltunen Thoren M."/>
            <person name="Johannesson H."/>
        </authorList>
    </citation>
    <scope>NUCLEOTIDE SEQUENCE</scope>
    <source>
        <strain evidence="2">CBS 123565</strain>
    </source>
</reference>
<organism evidence="2 3">
    <name type="scientific">Trichocladium antarcticum</name>
    <dbReference type="NCBI Taxonomy" id="1450529"/>
    <lineage>
        <taxon>Eukaryota</taxon>
        <taxon>Fungi</taxon>
        <taxon>Dikarya</taxon>
        <taxon>Ascomycota</taxon>
        <taxon>Pezizomycotina</taxon>
        <taxon>Sordariomycetes</taxon>
        <taxon>Sordariomycetidae</taxon>
        <taxon>Sordariales</taxon>
        <taxon>Chaetomiaceae</taxon>
        <taxon>Trichocladium</taxon>
    </lineage>
</organism>
<name>A0AAN6Z9I7_9PEZI</name>
<reference evidence="2" key="2">
    <citation type="submission" date="2023-05" db="EMBL/GenBank/DDBJ databases">
        <authorList>
            <consortium name="Lawrence Berkeley National Laboratory"/>
            <person name="Steindorff A."/>
            <person name="Hensen N."/>
            <person name="Bonometti L."/>
            <person name="Westerberg I."/>
            <person name="Brannstrom I.O."/>
            <person name="Guillou S."/>
            <person name="Cros-Aarteil S."/>
            <person name="Calhoun S."/>
            <person name="Haridas S."/>
            <person name="Kuo A."/>
            <person name="Mondo S."/>
            <person name="Pangilinan J."/>
            <person name="Riley R."/>
            <person name="Labutti K."/>
            <person name="Andreopoulos B."/>
            <person name="Lipzen A."/>
            <person name="Chen C."/>
            <person name="Yanf M."/>
            <person name="Daum C."/>
            <person name="Ng V."/>
            <person name="Clum A."/>
            <person name="Ohm R."/>
            <person name="Martin F."/>
            <person name="Silar P."/>
            <person name="Natvig D."/>
            <person name="Lalanne C."/>
            <person name="Gautier V."/>
            <person name="Ament-Velasquez S.L."/>
            <person name="Kruys A."/>
            <person name="Hutchinson M.I."/>
            <person name="Powell A.J."/>
            <person name="Barry K."/>
            <person name="Miller A.N."/>
            <person name="Grigoriev I.V."/>
            <person name="Debuchy R."/>
            <person name="Gladieux P."/>
            <person name="Thoren M.H."/>
            <person name="Johannesson H."/>
        </authorList>
    </citation>
    <scope>NUCLEOTIDE SEQUENCE</scope>
    <source>
        <strain evidence="2">CBS 123565</strain>
    </source>
</reference>